<dbReference type="Pfam" id="PF06985">
    <property type="entry name" value="HET"/>
    <property type="match status" value="1"/>
</dbReference>
<dbReference type="STRING" id="1380566.A0A179F3W1"/>
<dbReference type="GeneID" id="28852550"/>
<dbReference type="AlphaFoldDB" id="A0A179F3W1"/>
<name>A0A179F3W1_METCM</name>
<dbReference type="PANTHER" id="PTHR39596:SF2">
    <property type="entry name" value="HET DOMAIN PROTEIN (AFU_ORTHOLOGUE AFUA_1G17550)-RELATED"/>
    <property type="match status" value="1"/>
</dbReference>
<gene>
    <name evidence="2" type="ORF">VFPPC_10131</name>
</gene>
<evidence type="ECO:0000313" key="3">
    <source>
        <dbReference type="Proteomes" id="UP000078397"/>
    </source>
</evidence>
<comment type="caution">
    <text evidence="2">The sequence shown here is derived from an EMBL/GenBank/DDBJ whole genome shotgun (WGS) entry which is preliminary data.</text>
</comment>
<dbReference type="EMBL" id="LSBJ02000004">
    <property type="protein sequence ID" value="OAQ60050.1"/>
    <property type="molecule type" value="Genomic_DNA"/>
</dbReference>
<dbReference type="PANTHER" id="PTHR39596">
    <property type="match status" value="1"/>
</dbReference>
<dbReference type="RefSeq" id="XP_018138011.1">
    <property type="nucleotide sequence ID" value="XM_018288556.1"/>
</dbReference>
<sequence length="890" mass="101589">MNIFVEPDDPIQSTPDQAPYLCLEQWDGGLFRTYSHRKNRTSIIPVMLRQVPDLPPPEQPYLENLYPTPKEELQPFVQTWLYFGMLSEMLGLNEIAPGVRLIDEDTAKEEIAKLHDQFCHEENGKNVLIATNVLTWGPLFEARLALAPDKYERLLYILQCLQYAMIMVHSIQENMDHTVRYSIAALGELFSTGIYSAAGLAQPKIELPILGLSWYRDFVRPGGVVEERMLNNGWCPSEVEKIRSQLQGLFTMHYTSQLRKPTPWLDHSNCTRSICRAFHIDISTYRPAHVEDGCGCELIEADPTMVSGILRSTDTFPIVRVEGELDDLRILVERFEPGISYVALSHVWANGLGNPTSNSLPKCQIARIVKLVEDLPRAPESTEPPRLWLDTLCCPVEAESKVISLARIADVYRKAHHVLVLDTSLTAYKFEGTHPAELLVRAFECSPWMRRLWTLQEGALARTLQIQYADKAGNNMAMLTELWKIAREDARYMRIWQDVTNEFNQLLGFSPKTGPENVLKWHAPQITTLQRSLHFRTVSVPADEALCISTLMKLDTTYIAEGIDCNHRMQRMWEKLSDASGGVPARIIFYVEEPLDIVGWRWAPKSLLSSSVDDPVLTIDERVMRFYTEEQSADPTDAVLGIPTSIGLKVRMPGYRIVPTPLLPHLPLHAWPEVINPTEDQVVVQDEETGQWFRILDWYRSKKLPTWTRKERLAYDKEQNNPLCRAIDTGNCALILDHKVTQEDGTSVGCLVHVEELSEQEIDGHTEVPLKARRERAVILSAIGETEGRMMSKVRDLAVTVARDPVTDEFLAVQKSYKPGEEEWDAAEGRVRERMKKVMEEAWYGDEEFQRTIRETVGEDLDDYIWVFVPKVFPHGVGLRDLGGQLWFVD</sequence>
<evidence type="ECO:0000259" key="1">
    <source>
        <dbReference type="Pfam" id="PF06985"/>
    </source>
</evidence>
<protein>
    <submittedName>
        <fullName evidence="2">HET domain-containing protein</fullName>
    </submittedName>
</protein>
<dbReference type="KEGG" id="pchm:VFPPC_10131"/>
<keyword evidence="3" id="KW-1185">Reference proteome</keyword>
<dbReference type="OrthoDB" id="2426273at2759"/>
<evidence type="ECO:0000313" key="2">
    <source>
        <dbReference type="EMBL" id="OAQ60050.1"/>
    </source>
</evidence>
<organism evidence="2 3">
    <name type="scientific">Pochonia chlamydosporia 170</name>
    <dbReference type="NCBI Taxonomy" id="1380566"/>
    <lineage>
        <taxon>Eukaryota</taxon>
        <taxon>Fungi</taxon>
        <taxon>Dikarya</taxon>
        <taxon>Ascomycota</taxon>
        <taxon>Pezizomycotina</taxon>
        <taxon>Sordariomycetes</taxon>
        <taxon>Hypocreomycetidae</taxon>
        <taxon>Hypocreales</taxon>
        <taxon>Clavicipitaceae</taxon>
        <taxon>Pochonia</taxon>
    </lineage>
</organism>
<dbReference type="Proteomes" id="UP000078397">
    <property type="component" value="Unassembled WGS sequence"/>
</dbReference>
<reference evidence="2 3" key="1">
    <citation type="journal article" date="2016" name="PLoS Pathog.">
        <title>Biosynthesis of antibiotic leucinostatins in bio-control fungus Purpureocillium lilacinum and their inhibition on phytophthora revealed by genome mining.</title>
        <authorList>
            <person name="Wang G."/>
            <person name="Liu Z."/>
            <person name="Lin R."/>
            <person name="Li E."/>
            <person name="Mao Z."/>
            <person name="Ling J."/>
            <person name="Yang Y."/>
            <person name="Yin W.B."/>
            <person name="Xie B."/>
        </authorList>
    </citation>
    <scope>NUCLEOTIDE SEQUENCE [LARGE SCALE GENOMIC DNA]</scope>
    <source>
        <strain evidence="2">170</strain>
    </source>
</reference>
<accession>A0A179F3W1</accession>
<feature type="domain" description="Heterokaryon incompatibility" evidence="1">
    <location>
        <begin position="341"/>
        <end position="422"/>
    </location>
</feature>
<proteinExistence type="predicted"/>
<dbReference type="InterPro" id="IPR010730">
    <property type="entry name" value="HET"/>
</dbReference>